<keyword evidence="2" id="KW-1185">Reference proteome</keyword>
<gene>
    <name evidence="1" type="ORF">EVAR_25585_1</name>
</gene>
<evidence type="ECO:0000313" key="1">
    <source>
        <dbReference type="EMBL" id="GBP32331.1"/>
    </source>
</evidence>
<dbReference type="Proteomes" id="UP000299102">
    <property type="component" value="Unassembled WGS sequence"/>
</dbReference>
<accession>A0A4C1V0Q9</accession>
<dbReference type="AlphaFoldDB" id="A0A4C1V0Q9"/>
<sequence>MGKISMRAIRVLVFTKRTAGCKREVAAEADTSYSLSSPFSVLPSSSTQLFCASSDSNVLFYSNLKLNANPRTLICKQGGRIPPMSPTPTTVFNLN</sequence>
<proteinExistence type="predicted"/>
<name>A0A4C1V0Q9_EUMVA</name>
<organism evidence="1 2">
    <name type="scientific">Eumeta variegata</name>
    <name type="common">Bagworm moth</name>
    <name type="synonym">Eumeta japonica</name>
    <dbReference type="NCBI Taxonomy" id="151549"/>
    <lineage>
        <taxon>Eukaryota</taxon>
        <taxon>Metazoa</taxon>
        <taxon>Ecdysozoa</taxon>
        <taxon>Arthropoda</taxon>
        <taxon>Hexapoda</taxon>
        <taxon>Insecta</taxon>
        <taxon>Pterygota</taxon>
        <taxon>Neoptera</taxon>
        <taxon>Endopterygota</taxon>
        <taxon>Lepidoptera</taxon>
        <taxon>Glossata</taxon>
        <taxon>Ditrysia</taxon>
        <taxon>Tineoidea</taxon>
        <taxon>Psychidae</taxon>
        <taxon>Oiketicinae</taxon>
        <taxon>Eumeta</taxon>
    </lineage>
</organism>
<dbReference type="EMBL" id="BGZK01000258">
    <property type="protein sequence ID" value="GBP32331.1"/>
    <property type="molecule type" value="Genomic_DNA"/>
</dbReference>
<protein>
    <submittedName>
        <fullName evidence="1">Uncharacterized protein</fullName>
    </submittedName>
</protein>
<reference evidence="1 2" key="1">
    <citation type="journal article" date="2019" name="Commun. Biol.">
        <title>The bagworm genome reveals a unique fibroin gene that provides high tensile strength.</title>
        <authorList>
            <person name="Kono N."/>
            <person name="Nakamura H."/>
            <person name="Ohtoshi R."/>
            <person name="Tomita M."/>
            <person name="Numata K."/>
            <person name="Arakawa K."/>
        </authorList>
    </citation>
    <scope>NUCLEOTIDE SEQUENCE [LARGE SCALE GENOMIC DNA]</scope>
</reference>
<comment type="caution">
    <text evidence="1">The sequence shown here is derived from an EMBL/GenBank/DDBJ whole genome shotgun (WGS) entry which is preliminary data.</text>
</comment>
<evidence type="ECO:0000313" key="2">
    <source>
        <dbReference type="Proteomes" id="UP000299102"/>
    </source>
</evidence>